<gene>
    <name evidence="15" type="ORF">P3X46_008813</name>
</gene>
<dbReference type="PANTHER" id="PTHR27008:SF499">
    <property type="entry name" value="OS06G0581500 PROTEIN"/>
    <property type="match status" value="1"/>
</dbReference>
<dbReference type="InterPro" id="IPR051809">
    <property type="entry name" value="Plant_receptor-like_S/T_kinase"/>
</dbReference>
<dbReference type="Pfam" id="PF00560">
    <property type="entry name" value="LRR_1"/>
    <property type="match status" value="5"/>
</dbReference>
<keyword evidence="9 12" id="KW-0067">ATP-binding</keyword>
<keyword evidence="3" id="KW-0433">Leucine-rich repeat</keyword>
<keyword evidence="7 12" id="KW-0547">Nucleotide-binding</keyword>
<evidence type="ECO:0000256" key="8">
    <source>
        <dbReference type="ARBA" id="ARBA00022777"/>
    </source>
</evidence>
<keyword evidence="10 13" id="KW-1133">Transmembrane helix</keyword>
<dbReference type="InterPro" id="IPR008271">
    <property type="entry name" value="Ser/Thr_kinase_AS"/>
</dbReference>
<dbReference type="InterPro" id="IPR001245">
    <property type="entry name" value="Ser-Thr/Tyr_kinase_cat_dom"/>
</dbReference>
<dbReference type="Gene3D" id="3.30.200.20">
    <property type="entry name" value="Phosphorylase Kinase, domain 1"/>
    <property type="match status" value="1"/>
</dbReference>
<evidence type="ECO:0000256" key="6">
    <source>
        <dbReference type="ARBA" id="ARBA00022737"/>
    </source>
</evidence>
<organism evidence="15 16">
    <name type="scientific">Hevea brasiliensis</name>
    <name type="common">Para rubber tree</name>
    <name type="synonym">Siphonia brasiliensis</name>
    <dbReference type="NCBI Taxonomy" id="3981"/>
    <lineage>
        <taxon>Eukaryota</taxon>
        <taxon>Viridiplantae</taxon>
        <taxon>Streptophyta</taxon>
        <taxon>Embryophyta</taxon>
        <taxon>Tracheophyta</taxon>
        <taxon>Spermatophyta</taxon>
        <taxon>Magnoliopsida</taxon>
        <taxon>eudicotyledons</taxon>
        <taxon>Gunneridae</taxon>
        <taxon>Pentapetalae</taxon>
        <taxon>rosids</taxon>
        <taxon>fabids</taxon>
        <taxon>Malpighiales</taxon>
        <taxon>Euphorbiaceae</taxon>
        <taxon>Crotonoideae</taxon>
        <taxon>Micrandreae</taxon>
        <taxon>Hevea</taxon>
    </lineage>
</organism>
<dbReference type="PROSITE" id="PS00107">
    <property type="entry name" value="PROTEIN_KINASE_ATP"/>
    <property type="match status" value="1"/>
</dbReference>
<evidence type="ECO:0000259" key="14">
    <source>
        <dbReference type="PROSITE" id="PS50011"/>
    </source>
</evidence>
<dbReference type="PANTHER" id="PTHR27008">
    <property type="entry name" value="OS04G0122200 PROTEIN"/>
    <property type="match status" value="1"/>
</dbReference>
<dbReference type="Gene3D" id="1.10.510.10">
    <property type="entry name" value="Transferase(Phosphotransferase) domain 1"/>
    <property type="match status" value="1"/>
</dbReference>
<evidence type="ECO:0000256" key="4">
    <source>
        <dbReference type="ARBA" id="ARBA00022679"/>
    </source>
</evidence>
<feature type="domain" description="Protein kinase" evidence="14">
    <location>
        <begin position="371"/>
        <end position="692"/>
    </location>
</feature>
<dbReference type="InterPro" id="IPR011009">
    <property type="entry name" value="Kinase-like_dom_sf"/>
</dbReference>
<keyword evidence="11 13" id="KW-0472">Membrane</keyword>
<dbReference type="EMBL" id="JARPOI010000005">
    <property type="protein sequence ID" value="KAJ9180594.1"/>
    <property type="molecule type" value="Genomic_DNA"/>
</dbReference>
<dbReference type="PROSITE" id="PS00108">
    <property type="entry name" value="PROTEIN_KINASE_ST"/>
    <property type="match status" value="1"/>
</dbReference>
<keyword evidence="5 13" id="KW-0812">Transmembrane</keyword>
<comment type="caution">
    <text evidence="15">The sequence shown here is derived from an EMBL/GenBank/DDBJ whole genome shotgun (WGS) entry which is preliminary data.</text>
</comment>
<evidence type="ECO:0000256" key="10">
    <source>
        <dbReference type="ARBA" id="ARBA00022989"/>
    </source>
</evidence>
<evidence type="ECO:0000256" key="7">
    <source>
        <dbReference type="ARBA" id="ARBA00022741"/>
    </source>
</evidence>
<dbReference type="InterPro" id="IPR001611">
    <property type="entry name" value="Leu-rich_rpt"/>
</dbReference>
<proteinExistence type="predicted"/>
<dbReference type="Pfam" id="PF07714">
    <property type="entry name" value="PK_Tyr_Ser-Thr"/>
    <property type="match status" value="1"/>
</dbReference>
<keyword evidence="4" id="KW-0808">Transferase</keyword>
<dbReference type="PROSITE" id="PS50011">
    <property type="entry name" value="PROTEIN_KINASE_DOM"/>
    <property type="match status" value="1"/>
</dbReference>
<dbReference type="SUPFAM" id="SSF56112">
    <property type="entry name" value="Protein kinase-like (PK-like)"/>
    <property type="match status" value="1"/>
</dbReference>
<feature type="transmembrane region" description="Helical" evidence="13">
    <location>
        <begin position="314"/>
        <end position="336"/>
    </location>
</feature>
<dbReference type="Proteomes" id="UP001174677">
    <property type="component" value="Chromosome 5"/>
</dbReference>
<sequence length="698" mass="76200">MNFLSSLANCTSLEVLGLARNHFGGELPSSIANLSIKLQRFTVGENLIHGSIPIGIENLVSLYSLGLEGNYLSGNVPAVIGKLQKLEGLYLNVNRFSGSIPPFLGNLTRLTRLFMEENRFEGSIPESLGNCQNLQNLNLSSNYLNGSIPKQVIGLPSISISLVMSHNSLTGSIPLEVGNLVNLGELDLSQNKLSGGIPSSLGSCVSLERLNLEGNELVGTIPESLKNLRGIEELDLSSNNMSGVIPEFLSKLLFLKRLNLSYNDFEGEVPGEGIFSNASAISIIGNDELCGGIPDLHLSACSKKKQEKPLKLKVIISATIAVVFSIVSILCSIAIIRMGKKSRKKSSKAPLSEERQAGMSYSEIVKSTDGFSAENLIGSGSFGSVYKGTLSGDGKTVAIKVLNLEQQGASQSFIDECDTLRSIRHRNLLRIITACSTIDHQGNDFKCLVFEFMSNGNLDKWLHPKADEQDQKKRLSLIQRLNIAIDIASALDYLHHHCETPIVHCDLKPSNVLLDEDMTAHVGDFGLATFLLESSRNPSKNEVVSATLKGSIGYIPPEYGMADQVSVLGDVYSFGILLLEMFTGKRPDDEMFIDDLSIHKFVAMALPEHAMNVIDPTMLEEEENDDNEANEDEIEEKAIIRNSNAQANANRIEECVISAMRIALSCSSRAPGKRMTMNLVVNKLHDIRDSFLRSKNRS</sequence>
<evidence type="ECO:0000256" key="3">
    <source>
        <dbReference type="ARBA" id="ARBA00022614"/>
    </source>
</evidence>
<keyword evidence="8" id="KW-0418">Kinase</keyword>
<protein>
    <recommendedName>
        <fullName evidence="14">Protein kinase domain-containing protein</fullName>
    </recommendedName>
</protein>
<comment type="subcellular location">
    <subcellularLocation>
        <location evidence="1">Membrane</location>
    </subcellularLocation>
</comment>
<dbReference type="SMART" id="SM00220">
    <property type="entry name" value="S_TKc"/>
    <property type="match status" value="1"/>
</dbReference>
<dbReference type="InterPro" id="IPR017441">
    <property type="entry name" value="Protein_kinase_ATP_BS"/>
</dbReference>
<dbReference type="InterPro" id="IPR032675">
    <property type="entry name" value="LRR_dom_sf"/>
</dbReference>
<evidence type="ECO:0000256" key="5">
    <source>
        <dbReference type="ARBA" id="ARBA00022692"/>
    </source>
</evidence>
<evidence type="ECO:0000256" key="12">
    <source>
        <dbReference type="PROSITE-ProRule" id="PRU10141"/>
    </source>
</evidence>
<evidence type="ECO:0000256" key="1">
    <source>
        <dbReference type="ARBA" id="ARBA00004370"/>
    </source>
</evidence>
<dbReference type="Pfam" id="PF13855">
    <property type="entry name" value="LRR_8"/>
    <property type="match status" value="1"/>
</dbReference>
<keyword evidence="2" id="KW-0723">Serine/threonine-protein kinase</keyword>
<evidence type="ECO:0000256" key="2">
    <source>
        <dbReference type="ARBA" id="ARBA00022527"/>
    </source>
</evidence>
<evidence type="ECO:0000256" key="13">
    <source>
        <dbReference type="SAM" id="Phobius"/>
    </source>
</evidence>
<feature type="binding site" evidence="12">
    <location>
        <position position="400"/>
    </location>
    <ligand>
        <name>ATP</name>
        <dbReference type="ChEBI" id="CHEBI:30616"/>
    </ligand>
</feature>
<evidence type="ECO:0000256" key="9">
    <source>
        <dbReference type="ARBA" id="ARBA00022840"/>
    </source>
</evidence>
<reference evidence="15" key="1">
    <citation type="journal article" date="2023" name="Plant Biotechnol. J.">
        <title>Chromosome-level wild Hevea brasiliensis genome provides new tools for genomic-assisted breeding and valuable loci to elevate rubber yield.</title>
        <authorList>
            <person name="Cheng H."/>
            <person name="Song X."/>
            <person name="Hu Y."/>
            <person name="Wu T."/>
            <person name="Yang Q."/>
            <person name="An Z."/>
            <person name="Feng S."/>
            <person name="Deng Z."/>
            <person name="Wu W."/>
            <person name="Zeng X."/>
            <person name="Tu M."/>
            <person name="Wang X."/>
            <person name="Huang H."/>
        </authorList>
    </citation>
    <scope>NUCLEOTIDE SEQUENCE</scope>
    <source>
        <strain evidence="15">MT/VB/25A 57/8</strain>
    </source>
</reference>
<name>A0ABQ9MNX5_HEVBR</name>
<dbReference type="Gene3D" id="3.80.10.10">
    <property type="entry name" value="Ribonuclease Inhibitor"/>
    <property type="match status" value="1"/>
</dbReference>
<dbReference type="InterPro" id="IPR003591">
    <property type="entry name" value="Leu-rich_rpt_typical-subtyp"/>
</dbReference>
<evidence type="ECO:0000256" key="11">
    <source>
        <dbReference type="ARBA" id="ARBA00023136"/>
    </source>
</evidence>
<dbReference type="SUPFAM" id="SSF52058">
    <property type="entry name" value="L domain-like"/>
    <property type="match status" value="1"/>
</dbReference>
<evidence type="ECO:0000313" key="16">
    <source>
        <dbReference type="Proteomes" id="UP001174677"/>
    </source>
</evidence>
<keyword evidence="6" id="KW-0677">Repeat</keyword>
<accession>A0ABQ9MNX5</accession>
<evidence type="ECO:0000313" key="15">
    <source>
        <dbReference type="EMBL" id="KAJ9180594.1"/>
    </source>
</evidence>
<dbReference type="InterPro" id="IPR000719">
    <property type="entry name" value="Prot_kinase_dom"/>
</dbReference>
<keyword evidence="16" id="KW-1185">Reference proteome</keyword>
<dbReference type="SMART" id="SM00369">
    <property type="entry name" value="LRR_TYP"/>
    <property type="match status" value="4"/>
</dbReference>